<proteinExistence type="predicted"/>
<reference evidence="2 3" key="1">
    <citation type="submission" date="2016-11" db="EMBL/GenBank/DDBJ databases">
        <authorList>
            <person name="Jaros S."/>
            <person name="Januszkiewicz K."/>
            <person name="Wedrychowicz H."/>
        </authorList>
    </citation>
    <scope>NUCLEOTIDE SEQUENCE [LARGE SCALE GENOMIC DNA]</scope>
    <source>
        <strain evidence="2 3">DSM 15480</strain>
    </source>
</reference>
<dbReference type="InterPro" id="IPR010902">
    <property type="entry name" value="NUMOD4"/>
</dbReference>
<dbReference type="AlphaFoldDB" id="A0A1M6RQG5"/>
<feature type="non-terminal residue" evidence="2">
    <location>
        <position position="1"/>
    </location>
</feature>
<feature type="domain" description="NUMOD4" evidence="1">
    <location>
        <begin position="7"/>
        <end position="31"/>
    </location>
</feature>
<protein>
    <submittedName>
        <fullName evidence="2">NUMOD4 motif-containing protein</fullName>
    </submittedName>
</protein>
<keyword evidence="3" id="KW-1185">Reference proteome</keyword>
<accession>A0A1M6RQG5</accession>
<dbReference type="STRING" id="1121950.SAMN02745243_02761"/>
<dbReference type="Gene3D" id="3.90.75.20">
    <property type="match status" value="1"/>
</dbReference>
<dbReference type="InterPro" id="IPR044925">
    <property type="entry name" value="His-Me_finger_sf"/>
</dbReference>
<evidence type="ECO:0000313" key="2">
    <source>
        <dbReference type="EMBL" id="SHK34732.1"/>
    </source>
</evidence>
<sequence length="103" mass="11965">GEKRMKEEWKTIERYNGKYLISNLGRCVSTIGKVNREMQTNFGFRLPSVYLNNGLTSAWVPVCYLVAEAFVDNPNGYVCVRFKNGDKRISRYTNLEWTESENV</sequence>
<dbReference type="SUPFAM" id="SSF54060">
    <property type="entry name" value="His-Me finger endonucleases"/>
    <property type="match status" value="1"/>
</dbReference>
<organism evidence="2 3">
    <name type="scientific">Hespellia stercorisuis DSM 15480</name>
    <dbReference type="NCBI Taxonomy" id="1121950"/>
    <lineage>
        <taxon>Bacteria</taxon>
        <taxon>Bacillati</taxon>
        <taxon>Bacillota</taxon>
        <taxon>Clostridia</taxon>
        <taxon>Lachnospirales</taxon>
        <taxon>Lachnospiraceae</taxon>
        <taxon>Hespellia</taxon>
    </lineage>
</organism>
<dbReference type="EMBL" id="FQZY01000043">
    <property type="protein sequence ID" value="SHK34732.1"/>
    <property type="molecule type" value="Genomic_DNA"/>
</dbReference>
<dbReference type="Proteomes" id="UP000184301">
    <property type="component" value="Unassembled WGS sequence"/>
</dbReference>
<dbReference type="RefSeq" id="WP_242945430.1">
    <property type="nucleotide sequence ID" value="NZ_FQZY01000043.1"/>
</dbReference>
<dbReference type="Pfam" id="PF07463">
    <property type="entry name" value="NUMOD4"/>
    <property type="match status" value="1"/>
</dbReference>
<evidence type="ECO:0000259" key="1">
    <source>
        <dbReference type="Pfam" id="PF07463"/>
    </source>
</evidence>
<name>A0A1M6RQG5_9FIRM</name>
<dbReference type="GO" id="GO:0016788">
    <property type="term" value="F:hydrolase activity, acting on ester bonds"/>
    <property type="evidence" value="ECO:0007669"/>
    <property type="project" value="InterPro"/>
</dbReference>
<evidence type="ECO:0000313" key="3">
    <source>
        <dbReference type="Proteomes" id="UP000184301"/>
    </source>
</evidence>
<gene>
    <name evidence="2" type="ORF">SAMN02745243_02761</name>
</gene>